<evidence type="ECO:0000256" key="10">
    <source>
        <dbReference type="SAM" id="SignalP"/>
    </source>
</evidence>
<keyword evidence="5 9" id="KW-0472">Membrane</keyword>
<dbReference type="AlphaFoldDB" id="A0A087XLB7"/>
<keyword evidence="3 10" id="KW-0732">Signal</keyword>
<dbReference type="GO" id="GO:0002376">
    <property type="term" value="P:immune system process"/>
    <property type="evidence" value="ECO:0007669"/>
    <property type="project" value="UniProtKB-KW"/>
</dbReference>
<evidence type="ECO:0000256" key="3">
    <source>
        <dbReference type="ARBA" id="ARBA00022729"/>
    </source>
</evidence>
<dbReference type="Gene3D" id="2.60.40.10">
    <property type="entry name" value="Immunoglobulins"/>
    <property type="match status" value="1"/>
</dbReference>
<dbReference type="InterPro" id="IPR013783">
    <property type="entry name" value="Ig-like_fold"/>
</dbReference>
<reference evidence="12" key="3">
    <citation type="submission" date="2025-09" db="UniProtKB">
        <authorList>
            <consortium name="Ensembl"/>
        </authorList>
    </citation>
    <scope>IDENTIFICATION</scope>
</reference>
<dbReference type="InterPro" id="IPR013106">
    <property type="entry name" value="Ig_V-set"/>
</dbReference>
<keyword evidence="13" id="KW-1185">Reference proteome</keyword>
<feature type="transmembrane region" description="Helical" evidence="9">
    <location>
        <begin position="149"/>
        <end position="170"/>
    </location>
</feature>
<feature type="domain" description="Immunoglobulin" evidence="11">
    <location>
        <begin position="21"/>
        <end position="126"/>
    </location>
</feature>
<dbReference type="STRING" id="48698.ENSPFOP00000006570"/>
<keyword evidence="4" id="KW-0391">Immunity</keyword>
<keyword evidence="6" id="KW-1015">Disulfide bond</keyword>
<reference evidence="12" key="2">
    <citation type="submission" date="2025-08" db="UniProtKB">
        <authorList>
            <consortium name="Ensembl"/>
        </authorList>
    </citation>
    <scope>IDENTIFICATION</scope>
</reference>
<dbReference type="Ensembl" id="ENSPFOT00000006582.2">
    <property type="protein sequence ID" value="ENSPFOP00000006570.2"/>
    <property type="gene ID" value="ENSPFOG00000006624.2"/>
</dbReference>
<evidence type="ECO:0000256" key="2">
    <source>
        <dbReference type="ARBA" id="ARBA00022475"/>
    </source>
</evidence>
<dbReference type="OMA" id="LRFEGKC"/>
<evidence type="ECO:0000313" key="13">
    <source>
        <dbReference type="Proteomes" id="UP000028760"/>
    </source>
</evidence>
<keyword evidence="9" id="KW-0812">Transmembrane</keyword>
<dbReference type="GeneTree" id="ENSGT01150000287090"/>
<dbReference type="SUPFAM" id="SSF48726">
    <property type="entry name" value="Immunoglobulin"/>
    <property type="match status" value="1"/>
</dbReference>
<dbReference type="GO" id="GO:0005886">
    <property type="term" value="C:plasma membrane"/>
    <property type="evidence" value="ECO:0007669"/>
    <property type="project" value="UniProtKB-SubCell"/>
</dbReference>
<dbReference type="PANTHER" id="PTHR19433:SF111">
    <property type="entry name" value="T CELL RECEPTOR ALPHA VARIABLE 4"/>
    <property type="match status" value="1"/>
</dbReference>
<dbReference type="PANTHER" id="PTHR19433">
    <property type="entry name" value="T-CELL RECEPTOR ALPHA CHAIN V REGION-RELATED"/>
    <property type="match status" value="1"/>
</dbReference>
<evidence type="ECO:0000256" key="8">
    <source>
        <dbReference type="SAM" id="MobiDB-lite"/>
    </source>
</evidence>
<evidence type="ECO:0000256" key="7">
    <source>
        <dbReference type="ARBA" id="ARBA00023180"/>
    </source>
</evidence>
<organism evidence="12 13">
    <name type="scientific">Poecilia formosa</name>
    <name type="common">Amazon molly</name>
    <name type="synonym">Limia formosa</name>
    <dbReference type="NCBI Taxonomy" id="48698"/>
    <lineage>
        <taxon>Eukaryota</taxon>
        <taxon>Metazoa</taxon>
        <taxon>Chordata</taxon>
        <taxon>Craniata</taxon>
        <taxon>Vertebrata</taxon>
        <taxon>Euteleostomi</taxon>
        <taxon>Actinopterygii</taxon>
        <taxon>Neopterygii</taxon>
        <taxon>Teleostei</taxon>
        <taxon>Neoteleostei</taxon>
        <taxon>Acanthomorphata</taxon>
        <taxon>Ovalentaria</taxon>
        <taxon>Atherinomorphae</taxon>
        <taxon>Cyprinodontiformes</taxon>
        <taxon>Poeciliidae</taxon>
        <taxon>Poeciliinae</taxon>
        <taxon>Poecilia</taxon>
    </lineage>
</organism>
<keyword evidence="9" id="KW-1133">Transmembrane helix</keyword>
<dbReference type="GO" id="GO:0009617">
    <property type="term" value="P:response to bacterium"/>
    <property type="evidence" value="ECO:0007669"/>
    <property type="project" value="TreeGrafter"/>
</dbReference>
<proteinExistence type="predicted"/>
<dbReference type="InterPro" id="IPR003599">
    <property type="entry name" value="Ig_sub"/>
</dbReference>
<evidence type="ECO:0000256" key="4">
    <source>
        <dbReference type="ARBA" id="ARBA00022859"/>
    </source>
</evidence>
<evidence type="ECO:0000259" key="11">
    <source>
        <dbReference type="SMART" id="SM00409"/>
    </source>
</evidence>
<accession>A0A087XLB7</accession>
<dbReference type="Proteomes" id="UP000028760">
    <property type="component" value="Unassembled WGS sequence"/>
</dbReference>
<keyword evidence="2" id="KW-1003">Cell membrane</keyword>
<dbReference type="Pfam" id="PF07686">
    <property type="entry name" value="V-set"/>
    <property type="match status" value="1"/>
</dbReference>
<feature type="signal peptide" evidence="10">
    <location>
        <begin position="1"/>
        <end position="21"/>
    </location>
</feature>
<feature type="chain" id="PRO_5001833145" description="Immunoglobulin domain-containing protein" evidence="10">
    <location>
        <begin position="22"/>
        <end position="239"/>
    </location>
</feature>
<protein>
    <recommendedName>
        <fullName evidence="11">Immunoglobulin domain-containing protein</fullName>
    </recommendedName>
</protein>
<evidence type="ECO:0000256" key="5">
    <source>
        <dbReference type="ARBA" id="ARBA00023136"/>
    </source>
</evidence>
<dbReference type="EMBL" id="AYCK01006323">
    <property type="status" value="NOT_ANNOTATED_CDS"/>
    <property type="molecule type" value="Genomic_DNA"/>
</dbReference>
<reference evidence="13" key="1">
    <citation type="submission" date="2013-10" db="EMBL/GenBank/DDBJ databases">
        <authorList>
            <person name="Schartl M."/>
            <person name="Warren W."/>
        </authorList>
    </citation>
    <scope>NUCLEOTIDE SEQUENCE [LARGE SCALE GENOMIC DNA]</scope>
    <source>
        <strain evidence="13">female</strain>
    </source>
</reference>
<name>A0A087XLB7_POEFO</name>
<evidence type="ECO:0000256" key="9">
    <source>
        <dbReference type="SAM" id="Phobius"/>
    </source>
</evidence>
<dbReference type="SMART" id="SM00409">
    <property type="entry name" value="IG"/>
    <property type="match status" value="1"/>
</dbReference>
<evidence type="ECO:0000256" key="1">
    <source>
        <dbReference type="ARBA" id="ARBA00004236"/>
    </source>
</evidence>
<evidence type="ECO:0000256" key="6">
    <source>
        <dbReference type="ARBA" id="ARBA00023157"/>
    </source>
</evidence>
<feature type="region of interest" description="Disordered" evidence="8">
    <location>
        <begin position="187"/>
        <end position="239"/>
    </location>
</feature>
<dbReference type="InterPro" id="IPR036179">
    <property type="entry name" value="Ig-like_dom_sf"/>
</dbReference>
<comment type="subcellular location">
    <subcellularLocation>
        <location evidence="1">Cell membrane</location>
    </subcellularLocation>
</comment>
<dbReference type="InterPro" id="IPR052051">
    <property type="entry name" value="TCR_complex_component"/>
</dbReference>
<evidence type="ECO:0000313" key="12">
    <source>
        <dbReference type="Ensembl" id="ENSPFOP00000006570.2"/>
    </source>
</evidence>
<sequence>MGNFMQITAILLCSQSWICESLTVEVHPGEDITLFCSNISSSPTQTDWFRVINGTKPSCISSMYGPEGEPSYCHGFQSEKFNMSSNVTTVFLHIKQVDLMDSGLYFCGFYIKKHTVVGSATELIIKAHEDSKDKEDSDNKKAADQLMDLMPGILGALTALLSVTVVVLAVKNRRLERASSLKLQKERNKVKDPLSYTPENLSSDDLNYAAPTFHPKAGSNRRPAAERELETTALYGATR</sequence>
<keyword evidence="7" id="KW-0325">Glycoprotein</keyword>